<dbReference type="EC" id="4.-.-.-" evidence="8"/>
<dbReference type="InterPro" id="IPR007115">
    <property type="entry name" value="6-PTP_synth/QueD"/>
</dbReference>
<keyword evidence="5 8" id="KW-0862">Zinc</keyword>
<keyword evidence="4 8" id="KW-0479">Metal-binding</keyword>
<evidence type="ECO:0000256" key="8">
    <source>
        <dbReference type="PIRNR" id="PIRNR006113"/>
    </source>
</evidence>
<comment type="cofactor">
    <cofactor evidence="8">
        <name>Zn(2+)</name>
        <dbReference type="ChEBI" id="CHEBI:29105"/>
    </cofactor>
    <text evidence="8">Binds 1 zinc ion per subunit.</text>
</comment>
<evidence type="ECO:0000256" key="3">
    <source>
        <dbReference type="ARBA" id="ARBA00018141"/>
    </source>
</evidence>
<reference evidence="9 10" key="1">
    <citation type="submission" date="2024-03" db="EMBL/GenBank/DDBJ databases">
        <title>Bacilli Hybrid Assemblies.</title>
        <authorList>
            <person name="Kovac J."/>
        </authorList>
    </citation>
    <scope>NUCLEOTIDE SEQUENCE [LARGE SCALE GENOMIC DNA]</scope>
    <source>
        <strain evidence="9 10">FSL R7-0666</strain>
    </source>
</reference>
<proteinExistence type="inferred from homology"/>
<gene>
    <name evidence="9" type="primary">queD</name>
    <name evidence="9" type="ORF">MKY91_11075</name>
</gene>
<dbReference type="EMBL" id="JBCITK010000001">
    <property type="protein sequence ID" value="MEN0643689.1"/>
    <property type="molecule type" value="Genomic_DNA"/>
</dbReference>
<name>A0ABU9VIM0_9BACI</name>
<dbReference type="NCBIfam" id="TIGR03367">
    <property type="entry name" value="queuosine_QueD"/>
    <property type="match status" value="1"/>
</dbReference>
<evidence type="ECO:0000256" key="7">
    <source>
        <dbReference type="ARBA" id="ARBA00048807"/>
    </source>
</evidence>
<comment type="pathway">
    <text evidence="1 8">Purine metabolism; 7-cyano-7-deazaguanine biosynthesis.</text>
</comment>
<evidence type="ECO:0000313" key="9">
    <source>
        <dbReference type="EMBL" id="MEN0643689.1"/>
    </source>
</evidence>
<dbReference type="InterPro" id="IPR038418">
    <property type="entry name" value="6-PTP_synth/QueD_sf"/>
</dbReference>
<dbReference type="PIRSF" id="PIRSF006113">
    <property type="entry name" value="PTP_synth"/>
    <property type="match status" value="1"/>
</dbReference>
<evidence type="ECO:0000256" key="6">
    <source>
        <dbReference type="ARBA" id="ARBA00023239"/>
    </source>
</evidence>
<keyword evidence="6 8" id="KW-0456">Lyase</keyword>
<accession>A0ABU9VIM0</accession>
<evidence type="ECO:0000256" key="2">
    <source>
        <dbReference type="ARBA" id="ARBA00008900"/>
    </source>
</evidence>
<dbReference type="PANTHER" id="PTHR12589">
    <property type="entry name" value="PYRUVOYL TETRAHYDROBIOPTERIN SYNTHASE"/>
    <property type="match status" value="1"/>
</dbReference>
<dbReference type="PANTHER" id="PTHR12589:SF7">
    <property type="entry name" value="6-PYRUVOYL TETRAHYDROBIOPTERIN SYNTHASE"/>
    <property type="match status" value="1"/>
</dbReference>
<keyword evidence="10" id="KW-1185">Reference proteome</keyword>
<dbReference type="GO" id="GO:0070497">
    <property type="term" value="F:6-carboxytetrahydropterin synthase activity"/>
    <property type="evidence" value="ECO:0007669"/>
    <property type="project" value="UniProtKB-EC"/>
</dbReference>
<comment type="catalytic activity">
    <reaction evidence="7 8">
        <text>7,8-dihydroneopterin 3'-triphosphate + H2O = 6-carboxy-5,6,7,8-tetrahydropterin + triphosphate + acetaldehyde + 2 H(+)</text>
        <dbReference type="Rhea" id="RHEA:27966"/>
        <dbReference type="ChEBI" id="CHEBI:15343"/>
        <dbReference type="ChEBI" id="CHEBI:15377"/>
        <dbReference type="ChEBI" id="CHEBI:15378"/>
        <dbReference type="ChEBI" id="CHEBI:18036"/>
        <dbReference type="ChEBI" id="CHEBI:58462"/>
        <dbReference type="ChEBI" id="CHEBI:61032"/>
        <dbReference type="EC" id="4.1.2.50"/>
    </reaction>
</comment>
<protein>
    <recommendedName>
        <fullName evidence="3 8">6-carboxy-5,6,7,8-tetrahydropterin synthase</fullName>
        <ecNumber evidence="8">4.-.-.-</ecNumber>
    </recommendedName>
</protein>
<comment type="similarity">
    <text evidence="2 8">Belongs to the PTPS family. QueD subfamily.</text>
</comment>
<evidence type="ECO:0000313" key="10">
    <source>
        <dbReference type="Proteomes" id="UP001418796"/>
    </source>
</evidence>
<organism evidence="9 10">
    <name type="scientific">Alkalicoccobacillus gibsonii</name>
    <dbReference type="NCBI Taxonomy" id="79881"/>
    <lineage>
        <taxon>Bacteria</taxon>
        <taxon>Bacillati</taxon>
        <taxon>Bacillota</taxon>
        <taxon>Bacilli</taxon>
        <taxon>Bacillales</taxon>
        <taxon>Bacillaceae</taxon>
        <taxon>Alkalicoccobacillus</taxon>
    </lineage>
</organism>
<comment type="caution">
    <text evidence="9">The sequence shown here is derived from an EMBL/GenBank/DDBJ whole genome shotgun (WGS) entry which is preliminary data.</text>
</comment>
<dbReference type="Gene3D" id="3.30.479.10">
    <property type="entry name" value="6-pyruvoyl tetrahydropterin synthase/QueD"/>
    <property type="match status" value="1"/>
</dbReference>
<evidence type="ECO:0000256" key="1">
    <source>
        <dbReference type="ARBA" id="ARBA00005061"/>
    </source>
</evidence>
<sequence>MLQQFYPQVPHSYTFELNKDMHLAAAHYIDDERAGNCQNMHGHTYFINITIAGDELDELGFLVDFKRLKQIVHKRYDHTLLNQHAEFSNRPPTTEEVSRQIGEAVQAELNTLANKPVCLQVVVRETPTSYVVFRPKQGDSHA</sequence>
<evidence type="ECO:0000256" key="4">
    <source>
        <dbReference type="ARBA" id="ARBA00022723"/>
    </source>
</evidence>
<evidence type="ECO:0000256" key="5">
    <source>
        <dbReference type="ARBA" id="ARBA00022833"/>
    </source>
</evidence>
<dbReference type="Proteomes" id="UP001418796">
    <property type="component" value="Unassembled WGS sequence"/>
</dbReference>
<dbReference type="Pfam" id="PF01242">
    <property type="entry name" value="PTPS"/>
    <property type="match status" value="1"/>
</dbReference>
<dbReference type="RefSeq" id="WP_343130578.1">
    <property type="nucleotide sequence ID" value="NZ_JBCITK010000001.1"/>
</dbReference>
<dbReference type="SUPFAM" id="SSF55620">
    <property type="entry name" value="Tetrahydrobiopterin biosynthesis enzymes-like"/>
    <property type="match status" value="1"/>
</dbReference>
<keyword evidence="8" id="KW-0671">Queuosine biosynthesis</keyword>